<dbReference type="UniPathway" id="UPA00060">
    <property type="reaction ID" value="UER00141"/>
</dbReference>
<evidence type="ECO:0000256" key="8">
    <source>
        <dbReference type="ARBA" id="ARBA00047851"/>
    </source>
</evidence>
<dbReference type="Gene3D" id="3.20.20.70">
    <property type="entry name" value="Aldolase class I"/>
    <property type="match status" value="1"/>
</dbReference>
<dbReference type="InterPro" id="IPR036206">
    <property type="entry name" value="ThiamineP_synth_sf"/>
</dbReference>
<dbReference type="PANTHER" id="PTHR20857">
    <property type="entry name" value="THIAMINE-PHOSPHATE PYROPHOSPHORYLASE"/>
    <property type="match status" value="1"/>
</dbReference>
<dbReference type="PANTHER" id="PTHR20857:SF23">
    <property type="entry name" value="THIAMINE BIOSYNTHETIC BIFUNCTIONAL ENZYME"/>
    <property type="match status" value="1"/>
</dbReference>
<feature type="domain" description="Thiamine phosphate synthase/TenI" evidence="10">
    <location>
        <begin position="11"/>
        <end position="191"/>
    </location>
</feature>
<keyword evidence="6" id="KW-0784">Thiamine biosynthesis</keyword>
<dbReference type="GO" id="GO:0009229">
    <property type="term" value="P:thiamine diphosphate biosynthetic process"/>
    <property type="evidence" value="ECO:0007669"/>
    <property type="project" value="UniProtKB-UniPathway"/>
</dbReference>
<keyword evidence="4" id="KW-0479">Metal-binding</keyword>
<dbReference type="GO" id="GO:0009228">
    <property type="term" value="P:thiamine biosynthetic process"/>
    <property type="evidence" value="ECO:0007669"/>
    <property type="project" value="UniProtKB-KW"/>
</dbReference>
<evidence type="ECO:0000256" key="4">
    <source>
        <dbReference type="ARBA" id="ARBA00022723"/>
    </source>
</evidence>
<comment type="catalytic activity">
    <reaction evidence="7">
        <text>4-methyl-5-(2-phosphooxyethyl)-thiazole + 4-amino-2-methyl-5-(diphosphooxymethyl)pyrimidine + H(+) = thiamine phosphate + diphosphate</text>
        <dbReference type="Rhea" id="RHEA:22328"/>
        <dbReference type="ChEBI" id="CHEBI:15378"/>
        <dbReference type="ChEBI" id="CHEBI:33019"/>
        <dbReference type="ChEBI" id="CHEBI:37575"/>
        <dbReference type="ChEBI" id="CHEBI:57841"/>
        <dbReference type="ChEBI" id="CHEBI:58296"/>
        <dbReference type="EC" id="2.5.1.3"/>
    </reaction>
</comment>
<reference evidence="11" key="1">
    <citation type="submission" date="2018-05" db="EMBL/GenBank/DDBJ databases">
        <authorList>
            <person name="Lanie J.A."/>
            <person name="Ng W.-L."/>
            <person name="Kazmierczak K.M."/>
            <person name="Andrzejewski T.M."/>
            <person name="Davidsen T.M."/>
            <person name="Wayne K.J."/>
            <person name="Tettelin H."/>
            <person name="Glass J.I."/>
            <person name="Rusch D."/>
            <person name="Podicherti R."/>
            <person name="Tsui H.-C.T."/>
            <person name="Winkler M.E."/>
        </authorList>
    </citation>
    <scope>NUCLEOTIDE SEQUENCE</scope>
</reference>
<dbReference type="FunFam" id="3.20.20.70:FF:000096">
    <property type="entry name" value="Thiamine-phosphate synthase"/>
    <property type="match status" value="1"/>
</dbReference>
<evidence type="ECO:0000256" key="1">
    <source>
        <dbReference type="ARBA" id="ARBA00005165"/>
    </source>
</evidence>
<dbReference type="GO" id="GO:0046872">
    <property type="term" value="F:metal ion binding"/>
    <property type="evidence" value="ECO:0007669"/>
    <property type="project" value="UniProtKB-KW"/>
</dbReference>
<dbReference type="SUPFAM" id="SSF51391">
    <property type="entry name" value="Thiamin phosphate synthase"/>
    <property type="match status" value="1"/>
</dbReference>
<dbReference type="GO" id="GO:0004789">
    <property type="term" value="F:thiamine-phosphate diphosphorylase activity"/>
    <property type="evidence" value="ECO:0007669"/>
    <property type="project" value="UniProtKB-EC"/>
</dbReference>
<evidence type="ECO:0000259" key="10">
    <source>
        <dbReference type="Pfam" id="PF02581"/>
    </source>
</evidence>
<organism evidence="11">
    <name type="scientific">marine metagenome</name>
    <dbReference type="NCBI Taxonomy" id="408172"/>
    <lineage>
        <taxon>unclassified sequences</taxon>
        <taxon>metagenomes</taxon>
        <taxon>ecological metagenomes</taxon>
    </lineage>
</organism>
<dbReference type="EMBL" id="UINC01075195">
    <property type="protein sequence ID" value="SVC13142.1"/>
    <property type="molecule type" value="Genomic_DNA"/>
</dbReference>
<protein>
    <recommendedName>
        <fullName evidence="2">thiamine phosphate synthase</fullName>
        <ecNumber evidence="2">2.5.1.3</ecNumber>
    </recommendedName>
</protein>
<evidence type="ECO:0000256" key="2">
    <source>
        <dbReference type="ARBA" id="ARBA00012830"/>
    </source>
</evidence>
<dbReference type="NCBIfam" id="TIGR00693">
    <property type="entry name" value="thiE"/>
    <property type="match status" value="1"/>
</dbReference>
<accession>A0A382JP75</accession>
<gene>
    <name evidence="11" type="ORF">METZ01_LOCUS265996</name>
</gene>
<dbReference type="InterPro" id="IPR022998">
    <property type="entry name" value="ThiamineP_synth_TenI"/>
</dbReference>
<comment type="pathway">
    <text evidence="1">Cofactor biosynthesis; thiamine diphosphate biosynthesis; thiamine phosphate from 4-amino-2-methyl-5-diphosphomethylpyrimidine and 4-methyl-5-(2-phosphoethyl)-thiazole: step 1/1.</text>
</comment>
<evidence type="ECO:0000256" key="3">
    <source>
        <dbReference type="ARBA" id="ARBA00022679"/>
    </source>
</evidence>
<sequence length="208" mass="22859">MNLKTKKFSGLYVIIDPSFINSKNPVNIAQQVLDGGANIIQLRNKADNIRDTVDWAIKISELCTLYNAFFIVNDRVDIAIVSNSDGVHLGQGDISPDYVKKITDKNLIIGSSNATKEEIEESNNNSCDYIAVGSIYSTDTKTNTRPASLNLLVEAKKISRKPIVAIGGIKENNIEEVLETGVDAVCMVTAITLSKDPQKATERFTKFF</sequence>
<dbReference type="AlphaFoldDB" id="A0A382JP75"/>
<keyword evidence="5" id="KW-0460">Magnesium</keyword>
<evidence type="ECO:0000256" key="7">
    <source>
        <dbReference type="ARBA" id="ARBA00047334"/>
    </source>
</evidence>
<comment type="catalytic activity">
    <reaction evidence="9">
        <text>2-[(2R,5Z)-2-carboxy-4-methylthiazol-5(2H)-ylidene]ethyl phosphate + 4-amino-2-methyl-5-(diphosphooxymethyl)pyrimidine + 2 H(+) = thiamine phosphate + CO2 + diphosphate</text>
        <dbReference type="Rhea" id="RHEA:47844"/>
        <dbReference type="ChEBI" id="CHEBI:15378"/>
        <dbReference type="ChEBI" id="CHEBI:16526"/>
        <dbReference type="ChEBI" id="CHEBI:33019"/>
        <dbReference type="ChEBI" id="CHEBI:37575"/>
        <dbReference type="ChEBI" id="CHEBI:57841"/>
        <dbReference type="ChEBI" id="CHEBI:62899"/>
        <dbReference type="EC" id="2.5.1.3"/>
    </reaction>
</comment>
<dbReference type="Pfam" id="PF02581">
    <property type="entry name" value="TMP-TENI"/>
    <property type="match status" value="1"/>
</dbReference>
<evidence type="ECO:0000256" key="9">
    <source>
        <dbReference type="ARBA" id="ARBA00047883"/>
    </source>
</evidence>
<name>A0A382JP75_9ZZZZ</name>
<evidence type="ECO:0000256" key="5">
    <source>
        <dbReference type="ARBA" id="ARBA00022842"/>
    </source>
</evidence>
<dbReference type="InterPro" id="IPR034291">
    <property type="entry name" value="TMP_synthase"/>
</dbReference>
<dbReference type="CDD" id="cd00564">
    <property type="entry name" value="TMP_TenI"/>
    <property type="match status" value="1"/>
</dbReference>
<evidence type="ECO:0000256" key="6">
    <source>
        <dbReference type="ARBA" id="ARBA00022977"/>
    </source>
</evidence>
<keyword evidence="3" id="KW-0808">Transferase</keyword>
<dbReference type="InterPro" id="IPR013785">
    <property type="entry name" value="Aldolase_TIM"/>
</dbReference>
<comment type="catalytic activity">
    <reaction evidence="8">
        <text>2-(2-carboxy-4-methylthiazol-5-yl)ethyl phosphate + 4-amino-2-methyl-5-(diphosphooxymethyl)pyrimidine + 2 H(+) = thiamine phosphate + CO2 + diphosphate</text>
        <dbReference type="Rhea" id="RHEA:47848"/>
        <dbReference type="ChEBI" id="CHEBI:15378"/>
        <dbReference type="ChEBI" id="CHEBI:16526"/>
        <dbReference type="ChEBI" id="CHEBI:33019"/>
        <dbReference type="ChEBI" id="CHEBI:37575"/>
        <dbReference type="ChEBI" id="CHEBI:57841"/>
        <dbReference type="ChEBI" id="CHEBI:62890"/>
        <dbReference type="EC" id="2.5.1.3"/>
    </reaction>
</comment>
<dbReference type="EC" id="2.5.1.3" evidence="2"/>
<dbReference type="HAMAP" id="MF_00097">
    <property type="entry name" value="TMP_synthase"/>
    <property type="match status" value="1"/>
</dbReference>
<evidence type="ECO:0000313" key="11">
    <source>
        <dbReference type="EMBL" id="SVC13142.1"/>
    </source>
</evidence>
<proteinExistence type="inferred from homology"/>
<dbReference type="GO" id="GO:0005737">
    <property type="term" value="C:cytoplasm"/>
    <property type="evidence" value="ECO:0007669"/>
    <property type="project" value="TreeGrafter"/>
</dbReference>